<evidence type="ECO:0000313" key="2">
    <source>
        <dbReference type="EMBL" id="MEB3429847.1"/>
    </source>
</evidence>
<evidence type="ECO:0000259" key="1">
    <source>
        <dbReference type="Pfam" id="PF03793"/>
    </source>
</evidence>
<dbReference type="InterPro" id="IPR005543">
    <property type="entry name" value="PASTA_dom"/>
</dbReference>
<proteinExistence type="predicted"/>
<dbReference type="Proteomes" id="UP001357733">
    <property type="component" value="Unassembled WGS sequence"/>
</dbReference>
<evidence type="ECO:0000313" key="3">
    <source>
        <dbReference type="Proteomes" id="UP001357733"/>
    </source>
</evidence>
<feature type="domain" description="PASTA" evidence="1">
    <location>
        <begin position="10"/>
        <end position="65"/>
    </location>
</feature>
<reference evidence="2 3" key="1">
    <citation type="submission" date="2024-01" db="EMBL/GenBank/DDBJ databases">
        <title>Complete genome sequence of Citroniella saccharovorans strain M6.X9, isolated from human fecal sample.</title>
        <authorList>
            <person name="Cheng G."/>
            <person name="Westerholm M."/>
            <person name="Schnurer A."/>
        </authorList>
    </citation>
    <scope>NUCLEOTIDE SEQUENCE [LARGE SCALE GENOMIC DNA]</scope>
    <source>
        <strain evidence="2 3">DSM 29873</strain>
    </source>
</reference>
<dbReference type="RefSeq" id="WP_324620003.1">
    <property type="nucleotide sequence ID" value="NZ_JAYKOT010000003.1"/>
</dbReference>
<dbReference type="SUPFAM" id="SSF54184">
    <property type="entry name" value="Penicillin-binding protein 2x (pbp-2x), c-terminal domain"/>
    <property type="match status" value="1"/>
</dbReference>
<protein>
    <submittedName>
        <fullName evidence="2">PASTA domain-containing protein</fullName>
    </submittedName>
</protein>
<accession>A0AAW9MZ89</accession>
<dbReference type="AlphaFoldDB" id="A0AAW9MZ89"/>
<name>A0AAW9MZ89_9FIRM</name>
<dbReference type="CDD" id="cd06577">
    <property type="entry name" value="PASTA_pknB"/>
    <property type="match status" value="1"/>
</dbReference>
<gene>
    <name evidence="2" type="ORF">VLK81_07480</name>
</gene>
<comment type="caution">
    <text evidence="2">The sequence shown here is derived from an EMBL/GenBank/DDBJ whole genome shotgun (WGS) entry which is preliminary data.</text>
</comment>
<keyword evidence="3" id="KW-1185">Reference proteome</keyword>
<dbReference type="EMBL" id="JAYKOT010000003">
    <property type="protein sequence ID" value="MEB3429847.1"/>
    <property type="molecule type" value="Genomic_DNA"/>
</dbReference>
<dbReference type="Pfam" id="PF03793">
    <property type="entry name" value="PASTA"/>
    <property type="match status" value="1"/>
</dbReference>
<organism evidence="2 3">
    <name type="scientific">Citroniella saccharovorans</name>
    <dbReference type="NCBI Taxonomy" id="2053367"/>
    <lineage>
        <taxon>Bacteria</taxon>
        <taxon>Bacillati</taxon>
        <taxon>Bacillota</taxon>
        <taxon>Tissierellia</taxon>
        <taxon>Tissierellales</taxon>
        <taxon>Peptoniphilaceae</taxon>
        <taxon>Citroniella</taxon>
    </lineage>
</organism>
<sequence length="66" mass="7543">MTENNLIGKVEVPDILNLKFKDARSILDSMHLSYDEHKGDSVISYQKPSAGFYVEEGSYIYIETNE</sequence>